<organism evidence="1 2">
    <name type="scientific">Pseudomonas syringae pv. aceris</name>
    <dbReference type="NCBI Taxonomy" id="199198"/>
    <lineage>
        <taxon>Bacteria</taxon>
        <taxon>Pseudomonadati</taxon>
        <taxon>Pseudomonadota</taxon>
        <taxon>Gammaproteobacteria</taxon>
        <taxon>Pseudomonadales</taxon>
        <taxon>Pseudomonadaceae</taxon>
        <taxon>Pseudomonas</taxon>
        <taxon>Pseudomonas syringae</taxon>
    </lineage>
</organism>
<dbReference type="PATRIC" id="fig|199198.4.peg.1172"/>
<proteinExistence type="predicted"/>
<comment type="caution">
    <text evidence="1">The sequence shown here is derived from an EMBL/GenBank/DDBJ whole genome shotgun (WGS) entry which is preliminary data.</text>
</comment>
<protein>
    <submittedName>
        <fullName evidence="1">Uncharacterized protein</fullName>
    </submittedName>
</protein>
<evidence type="ECO:0000313" key="1">
    <source>
        <dbReference type="EMBL" id="KPW20003.1"/>
    </source>
</evidence>
<dbReference type="Proteomes" id="UP000050297">
    <property type="component" value="Unassembled WGS sequence"/>
</dbReference>
<evidence type="ECO:0000313" key="2">
    <source>
        <dbReference type="Proteomes" id="UP000050297"/>
    </source>
</evidence>
<sequence length="48" mass="5537">MSPFIVFGVKKLLKRAIRHMQARSGPLSRQEEVLYGSHLFIPQKGQKK</sequence>
<reference evidence="1 2" key="1">
    <citation type="submission" date="2015-09" db="EMBL/GenBank/DDBJ databases">
        <title>Genome announcement of multiple Pseudomonas syringae strains.</title>
        <authorList>
            <person name="Thakur S."/>
            <person name="Wang P.W."/>
            <person name="Gong Y."/>
            <person name="Weir B.S."/>
            <person name="Guttman D.S."/>
        </authorList>
    </citation>
    <scope>NUCLEOTIDE SEQUENCE [LARGE SCALE GENOMIC DNA]</scope>
    <source>
        <strain evidence="1 2">ICMP2802</strain>
    </source>
</reference>
<dbReference type="AlphaFoldDB" id="A0A0L8IP14"/>
<accession>A0A0L8IP14</accession>
<name>A0A0L8IP14_PSESX</name>
<gene>
    <name evidence="1" type="ORF">ALO91_102936</name>
</gene>
<dbReference type="EMBL" id="LJPM01000268">
    <property type="protein sequence ID" value="KPW20003.1"/>
    <property type="molecule type" value="Genomic_DNA"/>
</dbReference>